<evidence type="ECO:0000313" key="1">
    <source>
        <dbReference type="EMBL" id="MPM71813.1"/>
    </source>
</evidence>
<dbReference type="AlphaFoldDB" id="A0A645C8A6"/>
<reference evidence="1" key="1">
    <citation type="submission" date="2019-08" db="EMBL/GenBank/DDBJ databases">
        <authorList>
            <person name="Kucharzyk K."/>
            <person name="Murdoch R.W."/>
            <person name="Higgins S."/>
            <person name="Loffler F."/>
        </authorList>
    </citation>
    <scope>NUCLEOTIDE SEQUENCE</scope>
</reference>
<sequence>MSPRKILSYPFGSLKKIDSIIIMFLNARCHSQNVRVKYNIVRIEVYFIDQQTIGTLAYLYFTLERICLSGFVERHHHHRSPIAFHGRSMFNESLFTLFQ</sequence>
<dbReference type="EMBL" id="VSSQ01024347">
    <property type="protein sequence ID" value="MPM71813.1"/>
    <property type="molecule type" value="Genomic_DNA"/>
</dbReference>
<accession>A0A645C8A6</accession>
<protein>
    <submittedName>
        <fullName evidence="1">Uncharacterized protein</fullName>
    </submittedName>
</protein>
<name>A0A645C8A6_9ZZZZ</name>
<proteinExistence type="predicted"/>
<organism evidence="1">
    <name type="scientific">bioreactor metagenome</name>
    <dbReference type="NCBI Taxonomy" id="1076179"/>
    <lineage>
        <taxon>unclassified sequences</taxon>
        <taxon>metagenomes</taxon>
        <taxon>ecological metagenomes</taxon>
    </lineage>
</organism>
<comment type="caution">
    <text evidence="1">The sequence shown here is derived from an EMBL/GenBank/DDBJ whole genome shotgun (WGS) entry which is preliminary data.</text>
</comment>
<gene>
    <name evidence="1" type="ORF">SDC9_118784</name>
</gene>